<gene>
    <name evidence="5" type="ORF">CNMCM5623_008141</name>
</gene>
<dbReference type="InterPro" id="IPR036770">
    <property type="entry name" value="Ankyrin_rpt-contain_sf"/>
</dbReference>
<evidence type="ECO:0000256" key="2">
    <source>
        <dbReference type="SAM" id="MobiDB-lite"/>
    </source>
</evidence>
<protein>
    <submittedName>
        <fullName evidence="5">Uncharacterized protein</fullName>
    </submittedName>
</protein>
<keyword evidence="1" id="KW-0677">Repeat</keyword>
<dbReference type="SUPFAM" id="SSF52540">
    <property type="entry name" value="P-loop containing nucleoside triphosphate hydrolases"/>
    <property type="match status" value="1"/>
</dbReference>
<dbReference type="InterPro" id="IPR056884">
    <property type="entry name" value="NPHP3-like_N"/>
</dbReference>
<comment type="caution">
    <text evidence="5">The sequence shown here is derived from an EMBL/GenBank/DDBJ whole genome shotgun (WGS) entry which is preliminary data.</text>
</comment>
<sequence>MPAISDFPRFPLCEACCCLLTDYKDEQPVRFPIWYEQDGYGYTRLRRDLERAAVLGCVFCKSVAARDQDPAASVVHVHTVLRDLGSEQSFNEAREWMQECLHTHAGCPSDERVDLPRRLIYVSPLGEPREFARICETGGQQGQYCALSYCWGGDQMYKTVRDCYEQYKKGLPYHSLPQTIQDALHVTRSMGLQYIWIDSMCIIQDDEEDKQREMGKMMDIYQNTLFTISAASAAAASEGFLRTDLHDSRNEVWYHPLRVDEQTMGAVLVSHSSTSFESLGARPQPINTRGWTLQETILTSRLLIFAGIHMVWKCQSDFLPDVPASARDRYGKSPWDFWFTLCDYTVVSLQELDGASTPDGPQTGKRFNIPDIYREWRKIAQKYASKGLTEERDRLPAISAVAQKFAARFKTEYYAGLWGKFLVYDLMWANWLGQSESSTRRPGPPSWSWAKLKGEHSYESGVAQAEVISCTTTPGSESNPFGEVSGGELVIRGPLGPTWLHTDSGTLTNDDGIIMPRTDYTSDRGHRDRIQGFLMTEPKPDNGGALSAADSGKQGISVETVEKSSPTQSHPSARDLWQDAVKQLPEAKQEKLKLGEVNKKQEQCEQKFWRVSVGDHDFVLRNYTTKIVGWLQKAGDIAVQFAPPQASVPWTVLKSVMQIPVIDGEQMAALLAVTEKVVRIVSRGQVYEQVYLIDTSGTSEDKLSKSLQDALVKIYSTSLELLADSADLFSTNTARRTLKAILNPGHVSGGLSALAEQEDELLRDVQACESRRSAQADDRMIGMLDRLNAPLTRVDENVQSLLGQISQSHRTVLLEWISPIKFGEHHYNVKEKRTPGTGEWLLQNERFRDWEKTSSSGIFWLQGSPGTGKTYLTSRVVDLVQGMLNDLPKDEGFAFFYCDKTEPNRGQAQSIFQSYVRQLSTPASNPESIQTQLKETCQKAQDAGSTLRFDACKKQILESLNLYSKTTLVLDALDECDPESREELIDALKSLLLESKNTVKVFISSRPDPDIQSQLDGCTSGMFQWAALQIHQIRTCKTENSVLKRLDTLPDGLQEAYNEVWSEIEKLEEPDQSLTKRALLWVMSACMPMTSDELLCAIRVKPTRELLLLDDEIDEQGLLSLCRNLLVIDSQLSVWRFAHLSVREYLENKVQWTIERAHFHAARVSLLVLNDTFEKIDPDAVSDPSDRSTEHDNFSDLSHPFQLYIRHHWPLHVQGVRDPEQVMLAPLLKTFLGSPEDSSLQYRRWYRQIIVDGILLPSTSVFLRDLWSVEEIAPENFAIFAMCYFSLDTILWDWWEGTEIKLSLVNRRCHNLLAIAAMAGSKPICKNLVERGLQVDLQLPSSEYGSALAAAARMGQLETVKFLVKEAGANVNMPLQPPAGQFGSALAIAAFWGQIEVIKYLVKEAGADVNLPFTPRSPGWDAFSSALEAAAYTSREDVVKFLVQEAGADLNVQLPSGKYGSALAAAQNGDIEIVKFLVQEAGANVNALLQSGEYGSALAAASMRDIEIVKFLVQEAGADVNQQLTSGYYGSALAAAAQNEDIDIVKFLVQEAGADVNMPLKSGYCGSALAAAAAIGNLKAVRYLIEAKADVNQCLPN</sequence>
<dbReference type="Pfam" id="PF24883">
    <property type="entry name" value="NPHP3_N"/>
    <property type="match status" value="1"/>
</dbReference>
<dbReference type="InterPro" id="IPR002110">
    <property type="entry name" value="Ankyrin_rpt"/>
</dbReference>
<feature type="domain" description="Nephrocystin 3-like N-terminal" evidence="4">
    <location>
        <begin position="836"/>
        <end position="1006"/>
    </location>
</feature>
<dbReference type="PANTHER" id="PTHR33112:SF9">
    <property type="entry name" value="HETEROKARYON INCOMPATIBILITY DOMAIN-CONTAINING PROTEIN"/>
    <property type="match status" value="1"/>
</dbReference>
<evidence type="ECO:0000313" key="6">
    <source>
        <dbReference type="Proteomes" id="UP000654922"/>
    </source>
</evidence>
<dbReference type="OrthoDB" id="4472712at2759"/>
<dbReference type="InterPro" id="IPR027417">
    <property type="entry name" value="P-loop_NTPase"/>
</dbReference>
<feature type="region of interest" description="Disordered" evidence="2">
    <location>
        <begin position="535"/>
        <end position="573"/>
    </location>
</feature>
<dbReference type="InterPro" id="IPR010730">
    <property type="entry name" value="HET"/>
</dbReference>
<dbReference type="SUPFAM" id="SSF48403">
    <property type="entry name" value="Ankyrin repeat"/>
    <property type="match status" value="1"/>
</dbReference>
<evidence type="ECO:0000313" key="5">
    <source>
        <dbReference type="EMBL" id="KAF7155599.1"/>
    </source>
</evidence>
<dbReference type="SMART" id="SM00248">
    <property type="entry name" value="ANK"/>
    <property type="match status" value="8"/>
</dbReference>
<reference evidence="5" key="1">
    <citation type="submission" date="2020-06" db="EMBL/GenBank/DDBJ databases">
        <title>Draft genome sequences of strains closely related to Aspergillus parafelis and Aspergillus hiratsukae.</title>
        <authorList>
            <person name="Dos Santos R.A.C."/>
            <person name="Rivero-Menendez O."/>
            <person name="Steenwyk J.L."/>
            <person name="Mead M.E."/>
            <person name="Goldman G.H."/>
            <person name="Alastruey-Izquierdo A."/>
            <person name="Rokas A."/>
        </authorList>
    </citation>
    <scope>NUCLEOTIDE SEQUENCE</scope>
    <source>
        <strain evidence="5">CNM-CM5623</strain>
    </source>
</reference>
<dbReference type="Proteomes" id="UP000654922">
    <property type="component" value="Unassembled WGS sequence"/>
</dbReference>
<dbReference type="Pfam" id="PF06985">
    <property type="entry name" value="HET"/>
    <property type="match status" value="1"/>
</dbReference>
<dbReference type="Pfam" id="PF12796">
    <property type="entry name" value="Ank_2"/>
    <property type="match status" value="2"/>
</dbReference>
<feature type="domain" description="Heterokaryon incompatibility" evidence="3">
    <location>
        <begin position="144"/>
        <end position="295"/>
    </location>
</feature>
<evidence type="ECO:0000259" key="3">
    <source>
        <dbReference type="Pfam" id="PF06985"/>
    </source>
</evidence>
<dbReference type="EMBL" id="JACBAE010001401">
    <property type="protein sequence ID" value="KAF7155599.1"/>
    <property type="molecule type" value="Genomic_DNA"/>
</dbReference>
<dbReference type="Gene3D" id="1.25.40.20">
    <property type="entry name" value="Ankyrin repeat-containing domain"/>
    <property type="match status" value="2"/>
</dbReference>
<organism evidence="5 6">
    <name type="scientific">Aspergillus felis</name>
    <dbReference type="NCBI Taxonomy" id="1287682"/>
    <lineage>
        <taxon>Eukaryota</taxon>
        <taxon>Fungi</taxon>
        <taxon>Dikarya</taxon>
        <taxon>Ascomycota</taxon>
        <taxon>Pezizomycotina</taxon>
        <taxon>Eurotiomycetes</taxon>
        <taxon>Eurotiomycetidae</taxon>
        <taxon>Eurotiales</taxon>
        <taxon>Aspergillaceae</taxon>
        <taxon>Aspergillus</taxon>
        <taxon>Aspergillus subgen. Fumigati</taxon>
    </lineage>
</organism>
<dbReference type="Gene3D" id="3.40.50.300">
    <property type="entry name" value="P-loop containing nucleotide triphosphate hydrolases"/>
    <property type="match status" value="1"/>
</dbReference>
<evidence type="ECO:0000256" key="1">
    <source>
        <dbReference type="ARBA" id="ARBA00022737"/>
    </source>
</evidence>
<dbReference type="PANTHER" id="PTHR33112">
    <property type="entry name" value="DOMAIN PROTEIN, PUTATIVE-RELATED"/>
    <property type="match status" value="1"/>
</dbReference>
<name>A0A8H6PKD1_9EURO</name>
<evidence type="ECO:0000259" key="4">
    <source>
        <dbReference type="Pfam" id="PF24883"/>
    </source>
</evidence>
<accession>A0A8H6PKD1</accession>
<proteinExistence type="predicted"/>